<organism evidence="1 2">
    <name type="scientific">Trypanosoma congolense (strain IL3000)</name>
    <dbReference type="NCBI Taxonomy" id="1068625"/>
    <lineage>
        <taxon>Eukaryota</taxon>
        <taxon>Discoba</taxon>
        <taxon>Euglenozoa</taxon>
        <taxon>Kinetoplastea</taxon>
        <taxon>Metakinetoplastina</taxon>
        <taxon>Trypanosomatida</taxon>
        <taxon>Trypanosomatidae</taxon>
        <taxon>Trypanosoma</taxon>
        <taxon>Nannomonas</taxon>
    </lineage>
</organism>
<name>F9WIA9_TRYCI</name>
<dbReference type="Pfam" id="PF11727">
    <property type="entry name" value="ISG65-75"/>
    <property type="match status" value="1"/>
</dbReference>
<reference evidence="2" key="1">
    <citation type="submission" date="2011-07" db="EMBL/GenBank/DDBJ databases">
        <title>Divergent evolution of antigenic variation in African trypanosomes.</title>
        <authorList>
            <person name="Jackson A.P."/>
            <person name="Berry A."/>
            <person name="Allison H.C."/>
            <person name="Burton P."/>
            <person name="Anderson J."/>
            <person name="Aslett M."/>
            <person name="Brown R."/>
            <person name="Corton N."/>
            <person name="Harris D."/>
            <person name="Hauser H."/>
            <person name="Gamble J."/>
            <person name="Gilderthorp R."/>
            <person name="McQuillan J."/>
            <person name="Quail M.A."/>
            <person name="Sanders M."/>
            <person name="Van Tonder A."/>
            <person name="Ginger M.L."/>
            <person name="Donelson J.E."/>
            <person name="Field M.C."/>
            <person name="Barry J.D."/>
            <person name="Berriman M."/>
            <person name="Hertz-Fowler C."/>
        </authorList>
    </citation>
    <scope>NUCLEOTIDE SEQUENCE [LARGE SCALE GENOMIC DNA]</scope>
    <source>
        <strain evidence="2">IL3000</strain>
    </source>
</reference>
<accession>F9WIA9</accession>
<proteinExistence type="predicted"/>
<dbReference type="Proteomes" id="UP000000702">
    <property type="component" value="Unassembled WGS sequence"/>
</dbReference>
<evidence type="ECO:0000313" key="1">
    <source>
        <dbReference type="EMBL" id="CCD17055.1"/>
    </source>
</evidence>
<protein>
    <submittedName>
        <fullName evidence="1">WGS project CAEQ00000000 data, annotated contig 759</fullName>
    </submittedName>
</protein>
<gene>
    <name evidence="1" type="ORF">TCIL3000_0_19120</name>
</gene>
<dbReference type="InterPro" id="IPR021057">
    <property type="entry name" value="Trypano_invariant_glycop"/>
</dbReference>
<keyword evidence="2" id="KW-1185">Reference proteome</keyword>
<dbReference type="AlphaFoldDB" id="F9WIA9"/>
<dbReference type="EMBL" id="CAEQ01002558">
    <property type="protein sequence ID" value="CCD17055.1"/>
    <property type="molecule type" value="Genomic_DNA"/>
</dbReference>
<comment type="caution">
    <text evidence="1">The sequence shown here is derived from an EMBL/GenBank/DDBJ whole genome shotgun (WGS) entry which is preliminary data.</text>
</comment>
<sequence>MHKIQFDRHAKLMEKLSEETKQKGILTAQEADRLKSTADEAQKKNDEVHGKAHEVMKNHTVHHERTKNATKKALGETLIEGNCRTTASLLHVLQCHVKGEQWKTNVNIETARSGKNYPKHLKGHFGKNIDNCKGIGRKKILQWYRRSAQGSIGKVDKNREKGKRK</sequence>
<dbReference type="VEuPathDB" id="TriTrypDB:TcIL3000_0_19120"/>
<reference evidence="1 2" key="2">
    <citation type="journal article" date="2012" name="Proc. Natl. Acad. Sci. U.S.A.">
        <title>Antigenic diversity is generated by distinct evolutionary mechanisms in African trypanosome species.</title>
        <authorList>
            <person name="Jackson A.P."/>
            <person name="Berry A."/>
            <person name="Aslett M."/>
            <person name="Allison H.C."/>
            <person name="Burton P."/>
            <person name="Vavrova-Anderson J."/>
            <person name="Brown R."/>
            <person name="Browne H."/>
            <person name="Corton N."/>
            <person name="Hauser H."/>
            <person name="Gamble J."/>
            <person name="Gilderthorp R."/>
            <person name="Marcello L."/>
            <person name="McQuillan J."/>
            <person name="Otto T.D."/>
            <person name="Quail M.A."/>
            <person name="Sanders M.J."/>
            <person name="van Tonder A."/>
            <person name="Ginger M.L."/>
            <person name="Field M.C."/>
            <person name="Barry J.D."/>
            <person name="Hertz-Fowler C."/>
            <person name="Berriman M."/>
        </authorList>
    </citation>
    <scope>NUCLEOTIDE SEQUENCE [LARGE SCALE GENOMIC DNA]</scope>
    <source>
        <strain evidence="1 2">IL3000</strain>
    </source>
</reference>
<evidence type="ECO:0000313" key="2">
    <source>
        <dbReference type="Proteomes" id="UP000000702"/>
    </source>
</evidence>